<dbReference type="InterPro" id="IPR011701">
    <property type="entry name" value="MFS"/>
</dbReference>
<dbReference type="Pfam" id="PF07690">
    <property type="entry name" value="MFS_1"/>
    <property type="match status" value="1"/>
</dbReference>
<feature type="transmembrane region" description="Helical" evidence="6">
    <location>
        <begin position="342"/>
        <end position="367"/>
    </location>
</feature>
<reference evidence="8 9" key="1">
    <citation type="submission" date="2020-11" db="EMBL/GenBank/DDBJ databases">
        <title>Kefir isolates.</title>
        <authorList>
            <person name="Marcisauskas S."/>
            <person name="Kim Y."/>
            <person name="Blasche S."/>
        </authorList>
    </citation>
    <scope>NUCLEOTIDE SEQUENCE [LARGE SCALE GENOMIC DNA]</scope>
    <source>
        <strain evidence="8 9">KR</strain>
    </source>
</reference>
<evidence type="ECO:0000256" key="2">
    <source>
        <dbReference type="ARBA" id="ARBA00022692"/>
    </source>
</evidence>
<dbReference type="PROSITE" id="PS50850">
    <property type="entry name" value="MFS"/>
    <property type="match status" value="1"/>
</dbReference>
<feature type="compositionally biased region" description="Basic and acidic residues" evidence="5">
    <location>
        <begin position="127"/>
        <end position="140"/>
    </location>
</feature>
<dbReference type="Gene3D" id="1.20.1250.20">
    <property type="entry name" value="MFS general substrate transporter like domains"/>
    <property type="match status" value="1"/>
</dbReference>
<feature type="domain" description="Major facilitator superfamily (MFS) profile" evidence="7">
    <location>
        <begin position="181"/>
        <end position="620"/>
    </location>
</feature>
<feature type="transmembrane region" description="Helical" evidence="6">
    <location>
        <begin position="454"/>
        <end position="473"/>
    </location>
</feature>
<protein>
    <recommendedName>
        <fullName evidence="7">Major facilitator superfamily (MFS) profile domain-containing protein</fullName>
    </recommendedName>
</protein>
<evidence type="ECO:0000256" key="6">
    <source>
        <dbReference type="SAM" id="Phobius"/>
    </source>
</evidence>
<feature type="transmembrane region" description="Helical" evidence="6">
    <location>
        <begin position="211"/>
        <end position="228"/>
    </location>
</feature>
<evidence type="ECO:0000313" key="9">
    <source>
        <dbReference type="Proteomes" id="UP000777482"/>
    </source>
</evidence>
<dbReference type="InterPro" id="IPR020846">
    <property type="entry name" value="MFS_dom"/>
</dbReference>
<feature type="transmembrane region" description="Helical" evidence="6">
    <location>
        <begin position="555"/>
        <end position="577"/>
    </location>
</feature>
<comment type="caution">
    <text evidence="8">The sequence shown here is derived from an EMBL/GenBank/DDBJ whole genome shotgun (WGS) entry which is preliminary data.</text>
</comment>
<dbReference type="InterPro" id="IPR036259">
    <property type="entry name" value="MFS_trans_sf"/>
</dbReference>
<feature type="compositionally biased region" description="Basic and acidic residues" evidence="5">
    <location>
        <begin position="46"/>
        <end position="118"/>
    </location>
</feature>
<dbReference type="Proteomes" id="UP000777482">
    <property type="component" value="Unassembled WGS sequence"/>
</dbReference>
<proteinExistence type="predicted"/>
<feature type="transmembrane region" description="Helical" evidence="6">
    <location>
        <begin position="415"/>
        <end position="434"/>
    </location>
</feature>
<evidence type="ECO:0000256" key="5">
    <source>
        <dbReference type="SAM" id="MobiDB-lite"/>
    </source>
</evidence>
<organism evidence="8 9">
    <name type="scientific">Rhodotorula mucilaginosa</name>
    <name type="common">Yeast</name>
    <name type="synonym">Rhodotorula rubra</name>
    <dbReference type="NCBI Taxonomy" id="5537"/>
    <lineage>
        <taxon>Eukaryota</taxon>
        <taxon>Fungi</taxon>
        <taxon>Dikarya</taxon>
        <taxon>Basidiomycota</taxon>
        <taxon>Pucciniomycotina</taxon>
        <taxon>Microbotryomycetes</taxon>
        <taxon>Sporidiobolales</taxon>
        <taxon>Sporidiobolaceae</taxon>
        <taxon>Rhodotorula</taxon>
    </lineage>
</organism>
<keyword evidence="9" id="KW-1185">Reference proteome</keyword>
<dbReference type="GO" id="GO:1990961">
    <property type="term" value="P:xenobiotic detoxification by transmembrane export across the plasma membrane"/>
    <property type="evidence" value="ECO:0007669"/>
    <property type="project" value="TreeGrafter"/>
</dbReference>
<feature type="transmembrane region" description="Helical" evidence="6">
    <location>
        <begin position="249"/>
        <end position="267"/>
    </location>
</feature>
<name>A0A9P6VZT4_RHOMI</name>
<evidence type="ECO:0000259" key="7">
    <source>
        <dbReference type="PROSITE" id="PS50850"/>
    </source>
</evidence>
<feature type="transmembrane region" description="Helical" evidence="6">
    <location>
        <begin position="493"/>
        <end position="515"/>
    </location>
</feature>
<gene>
    <name evidence="8" type="ORF">C6P46_005067</name>
</gene>
<comment type="subcellular location">
    <subcellularLocation>
        <location evidence="1">Membrane</location>
        <topology evidence="1">Multi-pass membrane protein</topology>
    </subcellularLocation>
</comment>
<sequence length="620" mass="70480">MAPGLIRDAPFGQFMRLITRNRVFKYPEEQADYVVPEKYLLKHENARQLDDSRDSESTLAAEERTTVGRKSVDANTLVDHDRSVKRKYETVQEKQDRLEPRQSRERRSGDDDQRRDEEANPEEQQEEEKRRQEWKEKHPGTADPIKALEEDLMEKYQYLVDFEEGDQYNPKEWSPRKQWFSAAQVSLMTLVVYIGSAIYTPAEQGISEKYGVSQTVGILGLTLFILGYGTGPMIFSPLQETPHLGRNPVYWAGLFLFIIFQIPIVLPKNLTCLLIFRFLTGFVGSPILATGGASMGDIFPPNKLPYAMGVWSVGAVLGPILGPVVAGFPAMLKGWRWPIYELIWMSGFGLLIFTFFLPETFGPTILLRRAERLRKLTGNDLIKTRWELENPDGQSVLKMGANNIKMAVILCAEPAVFYSNLYIGLLYSCFYLWFEAYPLVFAQYHGMNLGVSQLPFTAFIVTGALTLLAYMLYMKYYFIPRQTENNWKLPQEFTLKLALFATPFIPVSLFIFGWTGNSPSTHWIGPTIGGALYFPGVFCAFQCILLYLQASYPAVAASILAGNDLFRSCMAAGFPFFYKKLGVGPACSFLAGLNILFMIPLYLLYFYGDRLRKRSKYGQS</sequence>
<keyword evidence="2 6" id="KW-0812">Transmembrane</keyword>
<dbReference type="EMBL" id="PUHQ01000051">
    <property type="protein sequence ID" value="KAG0659708.1"/>
    <property type="molecule type" value="Genomic_DNA"/>
</dbReference>
<dbReference type="SUPFAM" id="SSF103473">
    <property type="entry name" value="MFS general substrate transporter"/>
    <property type="match status" value="1"/>
</dbReference>
<feature type="region of interest" description="Disordered" evidence="5">
    <location>
        <begin position="46"/>
        <end position="144"/>
    </location>
</feature>
<evidence type="ECO:0000256" key="4">
    <source>
        <dbReference type="ARBA" id="ARBA00023136"/>
    </source>
</evidence>
<accession>A0A9P6VZT4</accession>
<evidence type="ECO:0000313" key="8">
    <source>
        <dbReference type="EMBL" id="KAG0659708.1"/>
    </source>
</evidence>
<keyword evidence="3 6" id="KW-1133">Transmembrane helix</keyword>
<keyword evidence="4 6" id="KW-0472">Membrane</keyword>
<feature type="transmembrane region" description="Helical" evidence="6">
    <location>
        <begin position="527"/>
        <end position="548"/>
    </location>
</feature>
<feature type="transmembrane region" description="Helical" evidence="6">
    <location>
        <begin position="306"/>
        <end position="330"/>
    </location>
</feature>
<feature type="transmembrane region" description="Helical" evidence="6">
    <location>
        <begin position="273"/>
        <end position="294"/>
    </location>
</feature>
<feature type="transmembrane region" description="Helical" evidence="6">
    <location>
        <begin position="179"/>
        <end position="199"/>
    </location>
</feature>
<feature type="transmembrane region" description="Helical" evidence="6">
    <location>
        <begin position="583"/>
        <end position="607"/>
    </location>
</feature>
<dbReference type="AlphaFoldDB" id="A0A9P6VZT4"/>
<dbReference type="GO" id="GO:0005886">
    <property type="term" value="C:plasma membrane"/>
    <property type="evidence" value="ECO:0007669"/>
    <property type="project" value="TreeGrafter"/>
</dbReference>
<dbReference type="OrthoDB" id="3357846at2759"/>
<evidence type="ECO:0000256" key="1">
    <source>
        <dbReference type="ARBA" id="ARBA00004141"/>
    </source>
</evidence>
<evidence type="ECO:0000256" key="3">
    <source>
        <dbReference type="ARBA" id="ARBA00022989"/>
    </source>
</evidence>
<dbReference type="GO" id="GO:0015244">
    <property type="term" value="F:fluconazole transmembrane transporter activity"/>
    <property type="evidence" value="ECO:0007669"/>
    <property type="project" value="TreeGrafter"/>
</dbReference>
<dbReference type="PANTHER" id="PTHR23502:SF23">
    <property type="entry name" value="FLUCONAZOLE RESISTANCE PROTEIN 1"/>
    <property type="match status" value="1"/>
</dbReference>
<dbReference type="PANTHER" id="PTHR23502">
    <property type="entry name" value="MAJOR FACILITATOR SUPERFAMILY"/>
    <property type="match status" value="1"/>
</dbReference>
<dbReference type="CDD" id="cd17323">
    <property type="entry name" value="MFS_Tpo1_MDR_like"/>
    <property type="match status" value="1"/>
</dbReference>